<evidence type="ECO:0000259" key="1">
    <source>
        <dbReference type="Pfam" id="PF13391"/>
    </source>
</evidence>
<organism evidence="2 3">
    <name type="scientific">Sphingomonas psychrolutea</name>
    <dbReference type="NCBI Taxonomy" id="1259676"/>
    <lineage>
        <taxon>Bacteria</taxon>
        <taxon>Pseudomonadati</taxon>
        <taxon>Pseudomonadota</taxon>
        <taxon>Alphaproteobacteria</taxon>
        <taxon>Sphingomonadales</taxon>
        <taxon>Sphingomonadaceae</taxon>
        <taxon>Sphingomonas</taxon>
    </lineage>
</organism>
<feature type="domain" description="HNH nuclease" evidence="1">
    <location>
        <begin position="111"/>
        <end position="159"/>
    </location>
</feature>
<dbReference type="Proteomes" id="UP000618591">
    <property type="component" value="Unassembled WGS sequence"/>
</dbReference>
<name>A0ABQ1H8R2_9SPHN</name>
<proteinExistence type="predicted"/>
<keyword evidence="3" id="KW-1185">Reference proteome</keyword>
<protein>
    <recommendedName>
        <fullName evidence="1">HNH nuclease domain-containing protein</fullName>
    </recommendedName>
</protein>
<gene>
    <name evidence="2" type="ORF">GCM10011395_35690</name>
</gene>
<sequence>MSVRGNIADMGYAGDHQERNENKFSIGTIRLIFTDSSRKHVRAVQWRDPTPDAKFVVCATDRYDLATLAGLTPFYPTNQEDGHNQIERMVTLRQGQRSFRNSLMAAYERRCAITACEIDEVLEAAHISPYMGEHTNHVTNGLLLRADMHTLFDCGLIKVDPDLRIIAASHVRDAYKLPDAIRPSKNIEAHPNCEALKLKMGLPARK</sequence>
<evidence type="ECO:0000313" key="3">
    <source>
        <dbReference type="Proteomes" id="UP000618591"/>
    </source>
</evidence>
<comment type="caution">
    <text evidence="2">The sequence shown here is derived from an EMBL/GenBank/DDBJ whole genome shotgun (WGS) entry which is preliminary data.</text>
</comment>
<dbReference type="Pfam" id="PF13391">
    <property type="entry name" value="HNH_2"/>
    <property type="match status" value="1"/>
</dbReference>
<evidence type="ECO:0000313" key="2">
    <source>
        <dbReference type="EMBL" id="GGA62335.1"/>
    </source>
</evidence>
<dbReference type="EMBL" id="BMDW01000040">
    <property type="protein sequence ID" value="GGA62335.1"/>
    <property type="molecule type" value="Genomic_DNA"/>
</dbReference>
<reference evidence="3" key="1">
    <citation type="journal article" date="2019" name="Int. J. Syst. Evol. Microbiol.">
        <title>The Global Catalogue of Microorganisms (GCM) 10K type strain sequencing project: providing services to taxonomists for standard genome sequencing and annotation.</title>
        <authorList>
            <consortium name="The Broad Institute Genomics Platform"/>
            <consortium name="The Broad Institute Genome Sequencing Center for Infectious Disease"/>
            <person name="Wu L."/>
            <person name="Ma J."/>
        </authorList>
    </citation>
    <scope>NUCLEOTIDE SEQUENCE [LARGE SCALE GENOMIC DNA]</scope>
    <source>
        <strain evidence="3">CGMCC 1.10106</strain>
    </source>
</reference>
<dbReference type="InterPro" id="IPR003615">
    <property type="entry name" value="HNH_nuc"/>
</dbReference>
<accession>A0ABQ1H8R2</accession>